<evidence type="ECO:0000313" key="8">
    <source>
        <dbReference type="Proteomes" id="UP001500454"/>
    </source>
</evidence>
<dbReference type="Proteomes" id="UP001500454">
    <property type="component" value="Unassembled WGS sequence"/>
</dbReference>
<dbReference type="SFLD" id="SFLDG01017">
    <property type="entry name" value="Polyprenyl_Transferase_Like"/>
    <property type="match status" value="1"/>
</dbReference>
<evidence type="ECO:0000256" key="4">
    <source>
        <dbReference type="ARBA" id="ARBA00022723"/>
    </source>
</evidence>
<evidence type="ECO:0000256" key="2">
    <source>
        <dbReference type="ARBA" id="ARBA00006706"/>
    </source>
</evidence>
<dbReference type="PROSITE" id="PS00444">
    <property type="entry name" value="POLYPRENYL_SYNTHASE_2"/>
    <property type="match status" value="1"/>
</dbReference>
<keyword evidence="5" id="KW-0460">Magnesium</keyword>
<keyword evidence="4" id="KW-0479">Metal-binding</keyword>
<dbReference type="PROSITE" id="PS00723">
    <property type="entry name" value="POLYPRENYL_SYNTHASE_1"/>
    <property type="match status" value="1"/>
</dbReference>
<dbReference type="InterPro" id="IPR033749">
    <property type="entry name" value="Polyprenyl_synt_CS"/>
</dbReference>
<comment type="caution">
    <text evidence="7">The sequence shown here is derived from an EMBL/GenBank/DDBJ whole genome shotgun (WGS) entry which is preliminary data.</text>
</comment>
<comment type="similarity">
    <text evidence="2 6">Belongs to the FPP/GGPP synthase family.</text>
</comment>
<dbReference type="PANTHER" id="PTHR12001">
    <property type="entry name" value="GERANYLGERANYL PYROPHOSPHATE SYNTHASE"/>
    <property type="match status" value="1"/>
</dbReference>
<dbReference type="CDD" id="cd00685">
    <property type="entry name" value="Trans_IPPS_HT"/>
    <property type="match status" value="1"/>
</dbReference>
<evidence type="ECO:0000256" key="5">
    <source>
        <dbReference type="ARBA" id="ARBA00022842"/>
    </source>
</evidence>
<dbReference type="EMBL" id="BAABHA010000015">
    <property type="protein sequence ID" value="GAA4390413.1"/>
    <property type="molecule type" value="Genomic_DNA"/>
</dbReference>
<keyword evidence="3 6" id="KW-0808">Transferase</keyword>
<protein>
    <submittedName>
        <fullName evidence="7">Polyprenyl synthetase family protein</fullName>
    </submittedName>
</protein>
<evidence type="ECO:0000256" key="6">
    <source>
        <dbReference type="RuleBase" id="RU004466"/>
    </source>
</evidence>
<organism evidence="7 8">
    <name type="scientific">Hymenobacter koreensis</name>
    <dbReference type="NCBI Taxonomy" id="1084523"/>
    <lineage>
        <taxon>Bacteria</taxon>
        <taxon>Pseudomonadati</taxon>
        <taxon>Bacteroidota</taxon>
        <taxon>Cytophagia</taxon>
        <taxon>Cytophagales</taxon>
        <taxon>Hymenobacteraceae</taxon>
        <taxon>Hymenobacter</taxon>
    </lineage>
</organism>
<dbReference type="InterPro" id="IPR008949">
    <property type="entry name" value="Isoprenoid_synthase_dom_sf"/>
</dbReference>
<dbReference type="SFLD" id="SFLDS00005">
    <property type="entry name" value="Isoprenoid_Synthase_Type_I"/>
    <property type="match status" value="1"/>
</dbReference>
<evidence type="ECO:0000256" key="3">
    <source>
        <dbReference type="ARBA" id="ARBA00022679"/>
    </source>
</evidence>
<dbReference type="SUPFAM" id="SSF48576">
    <property type="entry name" value="Terpenoid synthases"/>
    <property type="match status" value="1"/>
</dbReference>
<name>A0ABP8JG97_9BACT</name>
<evidence type="ECO:0000313" key="7">
    <source>
        <dbReference type="EMBL" id="GAA4390413.1"/>
    </source>
</evidence>
<keyword evidence="8" id="KW-1185">Reference proteome</keyword>
<reference evidence="8" key="1">
    <citation type="journal article" date="2019" name="Int. J. Syst. Evol. Microbiol.">
        <title>The Global Catalogue of Microorganisms (GCM) 10K type strain sequencing project: providing services to taxonomists for standard genome sequencing and annotation.</title>
        <authorList>
            <consortium name="The Broad Institute Genomics Platform"/>
            <consortium name="The Broad Institute Genome Sequencing Center for Infectious Disease"/>
            <person name="Wu L."/>
            <person name="Ma J."/>
        </authorList>
    </citation>
    <scope>NUCLEOTIDE SEQUENCE [LARGE SCALE GENOMIC DNA]</scope>
    <source>
        <strain evidence="8">JCM 17924</strain>
    </source>
</reference>
<sequence length="330" mass="36898">MPPAPVDLSVFSSALTTALAALRYGETPEELYEPIRYSMRMGGKRIRPLLTLLGAQLFTDNWQPLALKPALAVEVFHNFTLLHDDIMDQAPLRRGQPTVHTKWNPNVAILSGDVMLVRAYELLFDIEPTLLREMLQRFSQTAAEVCEGQQLDMNFETEPQVSIAQYIDMIRLKTAVLLGFALELGARLGGASVEDADHLRRFGTDIGIAFQLRDDLLDVYGDAATFGKRVGGDIVSDKKTFLLLTALEQANEPQNATLRSWLGRNTLETAEAKVEAVTAVYDQLQIRPQTEALINEYFQDALFHLDAVQVPTERKALLRGLALQLMERES</sequence>
<gene>
    <name evidence="7" type="ORF">GCM10023186_38560</name>
</gene>
<dbReference type="Pfam" id="PF00348">
    <property type="entry name" value="polyprenyl_synt"/>
    <property type="match status" value="1"/>
</dbReference>
<dbReference type="Gene3D" id="1.10.600.10">
    <property type="entry name" value="Farnesyl Diphosphate Synthase"/>
    <property type="match status" value="1"/>
</dbReference>
<dbReference type="PANTHER" id="PTHR12001:SF85">
    <property type="entry name" value="SHORT CHAIN ISOPRENYL DIPHOSPHATE SYNTHASE"/>
    <property type="match status" value="1"/>
</dbReference>
<comment type="cofactor">
    <cofactor evidence="1">
        <name>Mg(2+)</name>
        <dbReference type="ChEBI" id="CHEBI:18420"/>
    </cofactor>
</comment>
<dbReference type="InterPro" id="IPR000092">
    <property type="entry name" value="Polyprenyl_synt"/>
</dbReference>
<accession>A0ABP8JG97</accession>
<proteinExistence type="inferred from homology"/>
<evidence type="ECO:0000256" key="1">
    <source>
        <dbReference type="ARBA" id="ARBA00001946"/>
    </source>
</evidence>